<dbReference type="EMBL" id="VSSQ01049002">
    <property type="protein sequence ID" value="MPN03059.1"/>
    <property type="molecule type" value="Genomic_DNA"/>
</dbReference>
<name>A0A645EPI1_9ZZZZ</name>
<proteinExistence type="predicted"/>
<sequence length="120" mass="13321">MIGTQTSFKQYFYGRHSDFFEQAPTLAENRPYFNNLGGTTSGYGQLLPNIGDVEAFQTPTSFLIDWSYAEHETYGIAEVFFNYDGRLGPTGVAGTDSYSLAGTLCDAWNHKGIFATGYKK</sequence>
<organism evidence="1">
    <name type="scientific">bioreactor metagenome</name>
    <dbReference type="NCBI Taxonomy" id="1076179"/>
    <lineage>
        <taxon>unclassified sequences</taxon>
        <taxon>metagenomes</taxon>
        <taxon>ecological metagenomes</taxon>
    </lineage>
</organism>
<protein>
    <submittedName>
        <fullName evidence="1">Uncharacterized protein</fullName>
    </submittedName>
</protein>
<accession>A0A645EPI1</accession>
<comment type="caution">
    <text evidence="1">The sequence shown here is derived from an EMBL/GenBank/DDBJ whole genome shotgun (WGS) entry which is preliminary data.</text>
</comment>
<gene>
    <name evidence="1" type="ORF">SDC9_150282</name>
</gene>
<dbReference type="AlphaFoldDB" id="A0A645EPI1"/>
<evidence type="ECO:0000313" key="1">
    <source>
        <dbReference type="EMBL" id="MPN03059.1"/>
    </source>
</evidence>
<reference evidence="1" key="1">
    <citation type="submission" date="2019-08" db="EMBL/GenBank/DDBJ databases">
        <authorList>
            <person name="Kucharzyk K."/>
            <person name="Murdoch R.W."/>
            <person name="Higgins S."/>
            <person name="Loffler F."/>
        </authorList>
    </citation>
    <scope>NUCLEOTIDE SEQUENCE</scope>
</reference>